<dbReference type="InterPro" id="IPR008928">
    <property type="entry name" value="6-hairpin_glycosidase_sf"/>
</dbReference>
<dbReference type="EMBL" id="CP147403">
    <property type="protein sequence ID" value="WXB86869.1"/>
    <property type="molecule type" value="Genomic_DNA"/>
</dbReference>
<reference evidence="2 3" key="1">
    <citation type="submission" date="2024-02" db="EMBL/GenBank/DDBJ databases">
        <title>Seven novel Bacillus-like species.</title>
        <authorList>
            <person name="Liu G."/>
        </authorList>
    </citation>
    <scope>NUCLEOTIDE SEQUENCE [LARGE SCALE GENOMIC DNA]</scope>
    <source>
        <strain evidence="2 3">FJAT-53654</strain>
    </source>
</reference>
<sequence length="130" mass="14935">MKLTGSSEFLHELWPSVKKTLNYVFLKWDTDDDFVDSEQHVTYDIELYGPNPLTTILILGAVKAAAEMALYLGEEHSASLYQKIFEKSFNQVDKILGNQSYYEQKLDDVNKYKYQHGQGCLSDINCLVNN</sequence>
<evidence type="ECO:0000313" key="3">
    <source>
        <dbReference type="Proteomes" id="UP001368328"/>
    </source>
</evidence>
<organism evidence="2 3">
    <name type="scientific">Metabacillus rhizosphaerae</name>
    <dbReference type="NCBI Taxonomy" id="3117747"/>
    <lineage>
        <taxon>Bacteria</taxon>
        <taxon>Bacillati</taxon>
        <taxon>Bacillota</taxon>
        <taxon>Bacilli</taxon>
        <taxon>Bacillales</taxon>
        <taxon>Bacillaceae</taxon>
        <taxon>Metabacillus</taxon>
    </lineage>
</organism>
<dbReference type="SUPFAM" id="SSF48208">
    <property type="entry name" value="Six-hairpin glycosidases"/>
    <property type="match status" value="1"/>
</dbReference>
<dbReference type="Gene3D" id="1.50.10.10">
    <property type="match status" value="1"/>
</dbReference>
<evidence type="ECO:0000313" key="2">
    <source>
        <dbReference type="EMBL" id="WXB86869.1"/>
    </source>
</evidence>
<protein>
    <submittedName>
        <fullName evidence="2">GH116 family glycosyl hydrolase</fullName>
    </submittedName>
</protein>
<dbReference type="Pfam" id="PF04685">
    <property type="entry name" value="DUF608"/>
    <property type="match status" value="1"/>
</dbReference>
<feature type="domain" description="Glycosyl-hydrolase family 116 catalytic region" evidence="1">
    <location>
        <begin position="3"/>
        <end position="111"/>
    </location>
</feature>
<gene>
    <name evidence="2" type="ORF">WCV66_16605</name>
</gene>
<dbReference type="GO" id="GO:0016787">
    <property type="term" value="F:hydrolase activity"/>
    <property type="evidence" value="ECO:0007669"/>
    <property type="project" value="UniProtKB-KW"/>
</dbReference>
<accession>A0ABZ2MNC7</accession>
<dbReference type="RefSeq" id="WP_338786150.1">
    <property type="nucleotide sequence ID" value="NZ_CP147403.1"/>
</dbReference>
<keyword evidence="3" id="KW-1185">Reference proteome</keyword>
<dbReference type="InterPro" id="IPR052566">
    <property type="entry name" value="Non-lysos_glucosylceramidase"/>
</dbReference>
<evidence type="ECO:0000259" key="1">
    <source>
        <dbReference type="Pfam" id="PF04685"/>
    </source>
</evidence>
<dbReference type="InterPro" id="IPR006775">
    <property type="entry name" value="GH116_catalytic"/>
</dbReference>
<name>A0ABZ2MNC7_9BACI</name>
<dbReference type="PANTHER" id="PTHR12654">
    <property type="entry name" value="BILE ACID BETA-GLUCOSIDASE-RELATED"/>
    <property type="match status" value="1"/>
</dbReference>
<proteinExistence type="predicted"/>
<dbReference type="Proteomes" id="UP001368328">
    <property type="component" value="Chromosome"/>
</dbReference>
<dbReference type="PANTHER" id="PTHR12654:SF0">
    <property type="entry name" value="NON-LYSOSOMAL GLUCOSYLCERAMIDASE"/>
    <property type="match status" value="1"/>
</dbReference>
<keyword evidence="2" id="KW-0378">Hydrolase</keyword>
<dbReference type="InterPro" id="IPR012341">
    <property type="entry name" value="6hp_glycosidase-like_sf"/>
</dbReference>